<name>A0A6J7IEP0_9ZZZZ</name>
<dbReference type="Pfam" id="PF24830">
    <property type="entry name" value="DUF7714"/>
    <property type="match status" value="1"/>
</dbReference>
<evidence type="ECO:0000313" key="2">
    <source>
        <dbReference type="EMBL" id="CAB5038597.1"/>
    </source>
</evidence>
<sequence>MIPLPQPNAMTRPYRGLSVQEVDLDLTDESAILAYLLGREAYRRTDWLLLGNGSDHALIEVRKESLEPLMSPIIEARILAGPDRTAWIEDPDTDVGNATSLAVAALSIGRNDIDAYAVKGRFEHVNVMWRPAPVRIVVTEVVPPEPAKLLEMARQAVAFDGDLPPIEFVLESVDIRSVAHDNPASGYLLPCRGSGTDLDSPVFFLDTHPEKRDDWLLIGCERSMQFHRHFYGDEPRQVDLCPQRRSSRGDEGTLTLTKCCLLERGVEQHGTSVVVPWGSSLDEVRLALRLLTGVGPLLDPERIGAAQVL</sequence>
<evidence type="ECO:0000313" key="1">
    <source>
        <dbReference type="EMBL" id="CAB4929046.1"/>
    </source>
</evidence>
<dbReference type="InterPro" id="IPR056131">
    <property type="entry name" value="DUF7714"/>
</dbReference>
<accession>A0A6J7IEP0</accession>
<proteinExistence type="predicted"/>
<reference evidence="1" key="1">
    <citation type="submission" date="2020-05" db="EMBL/GenBank/DDBJ databases">
        <authorList>
            <person name="Chiriac C."/>
            <person name="Salcher M."/>
            <person name="Ghai R."/>
            <person name="Kavagutti S V."/>
        </authorList>
    </citation>
    <scope>NUCLEOTIDE SEQUENCE</scope>
</reference>
<dbReference type="AlphaFoldDB" id="A0A6J7IEP0"/>
<gene>
    <name evidence="1" type="ORF">UFOPK3752_00304</name>
    <name evidence="2" type="ORF">UFOPK4150_02042</name>
</gene>
<protein>
    <submittedName>
        <fullName evidence="1">Unannotated protein</fullName>
    </submittedName>
</protein>
<dbReference type="EMBL" id="CAFBPU010000056">
    <property type="protein sequence ID" value="CAB5038597.1"/>
    <property type="molecule type" value="Genomic_DNA"/>
</dbReference>
<dbReference type="EMBL" id="CAFBND010000008">
    <property type="protein sequence ID" value="CAB4929046.1"/>
    <property type="molecule type" value="Genomic_DNA"/>
</dbReference>
<organism evidence="1">
    <name type="scientific">freshwater metagenome</name>
    <dbReference type="NCBI Taxonomy" id="449393"/>
    <lineage>
        <taxon>unclassified sequences</taxon>
        <taxon>metagenomes</taxon>
        <taxon>ecological metagenomes</taxon>
    </lineage>
</organism>